<reference evidence="18" key="1">
    <citation type="submission" date="2016-10" db="EMBL/GenBank/DDBJ databases">
        <authorList>
            <person name="Varghese N."/>
            <person name="Submissions S."/>
        </authorList>
    </citation>
    <scope>NUCLEOTIDE SEQUENCE [LARGE SCALE GENOMIC DNA]</scope>
    <source>
        <strain evidence="18">CGMCC 1.10223</strain>
    </source>
</reference>
<dbReference type="PANTHER" id="PTHR34220:SF11">
    <property type="entry name" value="SENSOR PROTEIN KINASE HPTS"/>
    <property type="match status" value="1"/>
</dbReference>
<accession>A0A1I1Z1P2</accession>
<dbReference type="EMBL" id="FONN01000001">
    <property type="protein sequence ID" value="SFE25651.1"/>
    <property type="molecule type" value="Genomic_DNA"/>
</dbReference>
<keyword evidence="4" id="KW-1003">Cell membrane</keyword>
<name>A0A1I1Z1P2_9BACL</name>
<dbReference type="OrthoDB" id="9776552at2"/>
<feature type="transmembrane region" description="Helical" evidence="14">
    <location>
        <begin position="21"/>
        <end position="41"/>
    </location>
</feature>
<dbReference type="Gene3D" id="1.10.8.500">
    <property type="entry name" value="HAMP domain in histidine kinase"/>
    <property type="match status" value="1"/>
</dbReference>
<keyword evidence="11 14" id="KW-1133">Transmembrane helix</keyword>
<evidence type="ECO:0000256" key="9">
    <source>
        <dbReference type="ARBA" id="ARBA00022777"/>
    </source>
</evidence>
<feature type="transmembrane region" description="Helical" evidence="14">
    <location>
        <begin position="329"/>
        <end position="350"/>
    </location>
</feature>
<dbReference type="Pfam" id="PF02743">
    <property type="entry name" value="dCache_1"/>
    <property type="match status" value="1"/>
</dbReference>
<evidence type="ECO:0000259" key="16">
    <source>
        <dbReference type="PROSITE" id="PS50885"/>
    </source>
</evidence>
<organism evidence="17 18">
    <name type="scientific">Paenibacillus algorifonticola</name>
    <dbReference type="NCBI Taxonomy" id="684063"/>
    <lineage>
        <taxon>Bacteria</taxon>
        <taxon>Bacillati</taxon>
        <taxon>Bacillota</taxon>
        <taxon>Bacilli</taxon>
        <taxon>Bacillales</taxon>
        <taxon>Paenibacillaceae</taxon>
        <taxon>Paenibacillus</taxon>
    </lineage>
</organism>
<dbReference type="InterPro" id="IPR005467">
    <property type="entry name" value="His_kinase_dom"/>
</dbReference>
<dbReference type="Gene3D" id="3.30.565.10">
    <property type="entry name" value="Histidine kinase-like ATPase, C-terminal domain"/>
    <property type="match status" value="1"/>
</dbReference>
<keyword evidence="18" id="KW-1185">Reference proteome</keyword>
<keyword evidence="13 14" id="KW-0472">Membrane</keyword>
<dbReference type="InterPro" id="IPR033479">
    <property type="entry name" value="dCache_1"/>
</dbReference>
<comment type="subcellular location">
    <subcellularLocation>
        <location evidence="2">Cell membrane</location>
        <topology evidence="2">Multi-pass membrane protein</topology>
    </subcellularLocation>
</comment>
<dbReference type="SMART" id="SM00387">
    <property type="entry name" value="HATPase_c"/>
    <property type="match status" value="1"/>
</dbReference>
<dbReference type="InterPro" id="IPR036890">
    <property type="entry name" value="HATPase_C_sf"/>
</dbReference>
<dbReference type="InterPro" id="IPR003660">
    <property type="entry name" value="HAMP_dom"/>
</dbReference>
<keyword evidence="9 17" id="KW-0418">Kinase</keyword>
<dbReference type="Pfam" id="PF06580">
    <property type="entry name" value="His_kinase"/>
    <property type="match status" value="1"/>
</dbReference>
<dbReference type="GO" id="GO:0005886">
    <property type="term" value="C:plasma membrane"/>
    <property type="evidence" value="ECO:0007669"/>
    <property type="project" value="UniProtKB-SubCell"/>
</dbReference>
<sequence>MSESKFWLRRWTRFPSTRMEAKLFIVFVLLIIIPVGGLTYISSLRYANTIEKNTVTYAAEISDKMVSKLDDYTKDMKKISIIPSYLGEIQEGLKLSNQYYSQVDAETGGDPDQYYVKNMQMKVQIQRKIESSIYFMNNIKEGASSVYLFDAYGNPYYVMKSGGVRANLPEFYNRWHETAAAANGKPVLISTQEVSGDANRKRYVFTIVRNIIDSTYHSVGMIAVDASIEVIENIVNDLDETTKGTTLILDEAGTVIYDSEQAFLAENLSDNELFQQAEGQNGSYIVDKNGKEQLVIYRKSEESGWLTLILIPKEQVEAEAIQTRNYTGAAAIAIMTLALLISFVLIFALTKPMREMVKLMKQVQAGNLDVAFPVRRRDEVGMLGNAFNRMMARIQLLIENIYRIEQRKNQIELESLQRQINPHFIYNTLESIRMTAVLNDDPEVAEMVQLLGQQLRYSIHAGDEMVTASQEFEHLRMYMRLINDRFGDRFQLELPEGEAAWGIRVMKLLFQPLVENAVNHAYEDSGEPMLISIGWRIVGREQWFTVADDGCGMEEAQLLRVRNALSASEPPEPSGRGIGLRNVHERLKLRFGVSYGLTIDSEQGKGTQVTIRMPLELDN</sequence>
<dbReference type="AlphaFoldDB" id="A0A1I1Z1P2"/>
<evidence type="ECO:0000256" key="7">
    <source>
        <dbReference type="ARBA" id="ARBA00022692"/>
    </source>
</evidence>
<dbReference type="Proteomes" id="UP000183410">
    <property type="component" value="Unassembled WGS sequence"/>
</dbReference>
<keyword evidence="6" id="KW-0808">Transferase</keyword>
<evidence type="ECO:0000256" key="11">
    <source>
        <dbReference type="ARBA" id="ARBA00022989"/>
    </source>
</evidence>
<dbReference type="GO" id="GO:0000155">
    <property type="term" value="F:phosphorelay sensor kinase activity"/>
    <property type="evidence" value="ECO:0007669"/>
    <property type="project" value="InterPro"/>
</dbReference>
<dbReference type="Pfam" id="PF00672">
    <property type="entry name" value="HAMP"/>
    <property type="match status" value="1"/>
</dbReference>
<dbReference type="InterPro" id="IPR010559">
    <property type="entry name" value="Sig_transdc_His_kin_internal"/>
</dbReference>
<dbReference type="PROSITE" id="PS50109">
    <property type="entry name" value="HIS_KIN"/>
    <property type="match status" value="1"/>
</dbReference>
<evidence type="ECO:0000256" key="1">
    <source>
        <dbReference type="ARBA" id="ARBA00000085"/>
    </source>
</evidence>
<keyword evidence="10" id="KW-0067">ATP-binding</keyword>
<dbReference type="EC" id="2.7.13.3" evidence="3"/>
<evidence type="ECO:0000256" key="4">
    <source>
        <dbReference type="ARBA" id="ARBA00022475"/>
    </source>
</evidence>
<keyword evidence="5" id="KW-0597">Phosphoprotein</keyword>
<dbReference type="GO" id="GO:0005524">
    <property type="term" value="F:ATP binding"/>
    <property type="evidence" value="ECO:0007669"/>
    <property type="project" value="UniProtKB-KW"/>
</dbReference>
<dbReference type="RefSeq" id="WP_046231020.1">
    <property type="nucleotide sequence ID" value="NZ_FONN01000001.1"/>
</dbReference>
<keyword evidence="7 14" id="KW-0812">Transmembrane</keyword>
<dbReference type="SMART" id="SM00304">
    <property type="entry name" value="HAMP"/>
    <property type="match status" value="1"/>
</dbReference>
<evidence type="ECO:0000256" key="12">
    <source>
        <dbReference type="ARBA" id="ARBA00023012"/>
    </source>
</evidence>
<dbReference type="InterPro" id="IPR003594">
    <property type="entry name" value="HATPase_dom"/>
</dbReference>
<dbReference type="Gene3D" id="3.30.450.20">
    <property type="entry name" value="PAS domain"/>
    <property type="match status" value="1"/>
</dbReference>
<evidence type="ECO:0000256" key="10">
    <source>
        <dbReference type="ARBA" id="ARBA00022840"/>
    </source>
</evidence>
<keyword evidence="12" id="KW-0902">Two-component regulatory system</keyword>
<dbReference type="InterPro" id="IPR004358">
    <property type="entry name" value="Sig_transdc_His_kin-like_C"/>
</dbReference>
<dbReference type="InterPro" id="IPR050640">
    <property type="entry name" value="Bact_2-comp_sensor_kinase"/>
</dbReference>
<evidence type="ECO:0000256" key="5">
    <source>
        <dbReference type="ARBA" id="ARBA00022553"/>
    </source>
</evidence>
<evidence type="ECO:0000313" key="17">
    <source>
        <dbReference type="EMBL" id="SFE25651.1"/>
    </source>
</evidence>
<keyword evidence="8" id="KW-0547">Nucleotide-binding</keyword>
<dbReference type="CDD" id="cd06225">
    <property type="entry name" value="HAMP"/>
    <property type="match status" value="1"/>
</dbReference>
<evidence type="ECO:0000256" key="13">
    <source>
        <dbReference type="ARBA" id="ARBA00023136"/>
    </source>
</evidence>
<evidence type="ECO:0000256" key="6">
    <source>
        <dbReference type="ARBA" id="ARBA00022679"/>
    </source>
</evidence>
<dbReference type="PROSITE" id="PS50885">
    <property type="entry name" value="HAMP"/>
    <property type="match status" value="1"/>
</dbReference>
<evidence type="ECO:0000256" key="8">
    <source>
        <dbReference type="ARBA" id="ARBA00022741"/>
    </source>
</evidence>
<dbReference type="SUPFAM" id="SSF158472">
    <property type="entry name" value="HAMP domain-like"/>
    <property type="match status" value="1"/>
</dbReference>
<evidence type="ECO:0000256" key="3">
    <source>
        <dbReference type="ARBA" id="ARBA00012438"/>
    </source>
</evidence>
<dbReference type="PANTHER" id="PTHR34220">
    <property type="entry name" value="SENSOR HISTIDINE KINASE YPDA"/>
    <property type="match status" value="1"/>
</dbReference>
<evidence type="ECO:0000256" key="14">
    <source>
        <dbReference type="SAM" id="Phobius"/>
    </source>
</evidence>
<dbReference type="SUPFAM" id="SSF55874">
    <property type="entry name" value="ATPase domain of HSP90 chaperone/DNA topoisomerase II/histidine kinase"/>
    <property type="match status" value="1"/>
</dbReference>
<feature type="domain" description="Histidine kinase" evidence="15">
    <location>
        <begin position="506"/>
        <end position="617"/>
    </location>
</feature>
<evidence type="ECO:0000259" key="15">
    <source>
        <dbReference type="PROSITE" id="PS50109"/>
    </source>
</evidence>
<dbReference type="PRINTS" id="PR00344">
    <property type="entry name" value="BCTRLSENSOR"/>
</dbReference>
<proteinExistence type="predicted"/>
<evidence type="ECO:0000313" key="18">
    <source>
        <dbReference type="Proteomes" id="UP000183410"/>
    </source>
</evidence>
<evidence type="ECO:0000256" key="2">
    <source>
        <dbReference type="ARBA" id="ARBA00004651"/>
    </source>
</evidence>
<protein>
    <recommendedName>
        <fullName evidence="3">histidine kinase</fullName>
        <ecNumber evidence="3">2.7.13.3</ecNumber>
    </recommendedName>
</protein>
<feature type="domain" description="HAMP" evidence="16">
    <location>
        <begin position="347"/>
        <end position="399"/>
    </location>
</feature>
<dbReference type="Pfam" id="PF02518">
    <property type="entry name" value="HATPase_c"/>
    <property type="match status" value="1"/>
</dbReference>
<comment type="catalytic activity">
    <reaction evidence="1">
        <text>ATP + protein L-histidine = ADP + protein N-phospho-L-histidine.</text>
        <dbReference type="EC" id="2.7.13.3"/>
    </reaction>
</comment>
<gene>
    <name evidence="17" type="ORF">SAMN04487969_101940</name>
</gene>